<dbReference type="AlphaFoldDB" id="A0A4V1ATU5"/>
<dbReference type="InterPro" id="IPR011042">
    <property type="entry name" value="6-blade_b-propeller_TolB-like"/>
</dbReference>
<evidence type="ECO:0000313" key="5">
    <source>
        <dbReference type="Proteomes" id="UP000619512"/>
    </source>
</evidence>
<dbReference type="Gene3D" id="2.40.10.500">
    <property type="match status" value="1"/>
</dbReference>
<dbReference type="PANTHER" id="PTHR13833">
    <property type="match status" value="1"/>
</dbReference>
<keyword evidence="1" id="KW-0732">Signal</keyword>
<evidence type="ECO:0000256" key="1">
    <source>
        <dbReference type="SAM" id="SignalP"/>
    </source>
</evidence>
<evidence type="ECO:0000313" key="2">
    <source>
        <dbReference type="EMBL" id="GGZ07342.1"/>
    </source>
</evidence>
<dbReference type="OrthoDB" id="8752631at2"/>
<dbReference type="Proteomes" id="UP000294359">
    <property type="component" value="Chromosome"/>
</dbReference>
<reference evidence="3 4" key="2">
    <citation type="submission" date="2019-03" db="EMBL/GenBank/DDBJ databases">
        <title>Draft Genome Sequences of Six Type Strains of the Genus Massilia.</title>
        <authorList>
            <person name="Miess H."/>
            <person name="Frediansyhah A."/>
            <person name="Gross H."/>
        </authorList>
    </citation>
    <scope>NUCLEOTIDE SEQUENCE [LARGE SCALE GENOMIC DNA]</scope>
    <source>
        <strain evidence="3 4">DSM 17505</strain>
    </source>
</reference>
<accession>A0A4V1ATU5</accession>
<feature type="chain" id="PRO_5044609885" evidence="1">
    <location>
        <begin position="28"/>
        <end position="706"/>
    </location>
</feature>
<evidence type="ECO:0000313" key="3">
    <source>
        <dbReference type="EMBL" id="QBQ36888.1"/>
    </source>
</evidence>
<dbReference type="SUPFAM" id="SSF63829">
    <property type="entry name" value="Calcium-dependent phosphotriesterase"/>
    <property type="match status" value="1"/>
</dbReference>
<dbReference type="Gene3D" id="2.120.10.30">
    <property type="entry name" value="TolB, C-terminal domain"/>
    <property type="match status" value="3"/>
</dbReference>
<dbReference type="Proteomes" id="UP000619512">
    <property type="component" value="Unassembled WGS sequence"/>
</dbReference>
<organism evidence="2 5">
    <name type="scientific">Pseudoduganella plicata</name>
    <dbReference type="NCBI Taxonomy" id="321984"/>
    <lineage>
        <taxon>Bacteria</taxon>
        <taxon>Pseudomonadati</taxon>
        <taxon>Pseudomonadota</taxon>
        <taxon>Betaproteobacteria</taxon>
        <taxon>Burkholderiales</taxon>
        <taxon>Oxalobacteraceae</taxon>
        <taxon>Telluria group</taxon>
        <taxon>Pseudoduganella</taxon>
    </lineage>
</organism>
<gene>
    <name evidence="3" type="ORF">E1742_12470</name>
    <name evidence="2" type="ORF">GCM10007388_46030</name>
</gene>
<dbReference type="PROSITE" id="PS51257">
    <property type="entry name" value="PROKAR_LIPOPROTEIN"/>
    <property type="match status" value="1"/>
</dbReference>
<sequence length="706" mass="71140">MSSRFAIRSFRRTAIAMVLPLLLVACGGGSENDPPATPTAPTAPAVTLDATASAGQLLAGGATTLTAAVSDNSAVSWQLAAGAPGKLSATTGASVTYTAPASGIAVPTAVNVTATAAGVGKTVQLVINPAPGGAGLSLIAGALGSHTVVDGNGATARFDSISGIEAAANGSWLVIDNRALALRHVSAGGSTSTVVNLAVSTDGFGQFLGIAPATDGSIRAVQRLSTGAVLRRLALDGTITTIGSPTPELEGTRRLASSAGNDLFVLASSAAYSGIYRVSSTGTVTLLAGGTGGGTLSDGQGAAARFNSPTDMVRLPNGDFYVIDGQSVRHVTAAGRVTTLALTDVDLPADATLRSITARADGTLGLLVHTNSRYTVYGMTTGGALTPLSGGLRVLPAESGGLRKTDFVTLRAGPGSTLVVANGGELHTLQAALLEPLAGLEDDSLRDTDGLGTEARFVDPKFVASDQRGKIYVADHPTGYGDVPGSPTDHGLYLRQIDAAGQVTTLLTKDDFGRPRGLLADTAGNVYVLEQARWLGRLDRSGGAVYKIAPGGTMTLIAGQTEANDTRPIDGKGTQARFARPTFAGIAADGTLYVYDVDNTIRKVAQDGTVTTVAALPADVGVAPDGKRYDYDGETVGRIEADGSRTVVAGQKGKEGTLLGTLLGALPGALGATGGQASLPGLLTPTGLHTFALISNSAIVKLVLPH</sequence>
<dbReference type="EMBL" id="CP038026">
    <property type="protein sequence ID" value="QBQ36888.1"/>
    <property type="molecule type" value="Genomic_DNA"/>
</dbReference>
<dbReference type="RefSeq" id="WP_134385228.1">
    <property type="nucleotide sequence ID" value="NZ_BMWW01000011.1"/>
</dbReference>
<proteinExistence type="predicted"/>
<reference evidence="2" key="1">
    <citation type="journal article" date="2014" name="Int. J. Syst. Evol. Microbiol.">
        <title>Complete genome sequence of Corynebacterium casei LMG S-19264T (=DSM 44701T), isolated from a smear-ripened cheese.</title>
        <authorList>
            <consortium name="US DOE Joint Genome Institute (JGI-PGF)"/>
            <person name="Walter F."/>
            <person name="Albersmeier A."/>
            <person name="Kalinowski J."/>
            <person name="Ruckert C."/>
        </authorList>
    </citation>
    <scope>NUCLEOTIDE SEQUENCE</scope>
    <source>
        <strain evidence="2">KCTC 12344</strain>
    </source>
</reference>
<feature type="signal peptide" evidence="1">
    <location>
        <begin position="1"/>
        <end position="27"/>
    </location>
</feature>
<name>A0A4V1ATU5_9BURK</name>
<dbReference type="EMBL" id="BMWW01000011">
    <property type="protein sequence ID" value="GGZ07342.1"/>
    <property type="molecule type" value="Genomic_DNA"/>
</dbReference>
<dbReference type="PANTHER" id="PTHR13833:SF71">
    <property type="entry name" value="NHL DOMAIN-CONTAINING PROTEIN"/>
    <property type="match status" value="1"/>
</dbReference>
<evidence type="ECO:0000313" key="4">
    <source>
        <dbReference type="Proteomes" id="UP000294359"/>
    </source>
</evidence>
<protein>
    <submittedName>
        <fullName evidence="2">Uncharacterized protein</fullName>
    </submittedName>
</protein>
<keyword evidence="4" id="KW-1185">Reference proteome</keyword>
<reference evidence="2" key="3">
    <citation type="submission" date="2022-12" db="EMBL/GenBank/DDBJ databases">
        <authorList>
            <person name="Sun Q."/>
            <person name="Kim S."/>
        </authorList>
    </citation>
    <scope>NUCLEOTIDE SEQUENCE</scope>
    <source>
        <strain evidence="2">KCTC 12344</strain>
    </source>
</reference>